<dbReference type="SUPFAM" id="SSF55945">
    <property type="entry name" value="TATA-box binding protein-like"/>
    <property type="match status" value="1"/>
</dbReference>
<comment type="caution">
    <text evidence="6">The sequence shown here is derived from an EMBL/GenBank/DDBJ whole genome shotgun (WGS) entry which is preliminary data.</text>
</comment>
<evidence type="ECO:0000256" key="2">
    <source>
        <dbReference type="ARBA" id="ARBA00023125"/>
    </source>
</evidence>
<proteinExistence type="inferred from homology"/>
<keyword evidence="7" id="KW-1185">Reference proteome</keyword>
<dbReference type="InterPro" id="IPR013103">
    <property type="entry name" value="RVT_2"/>
</dbReference>
<dbReference type="InterPro" id="IPR012295">
    <property type="entry name" value="TBP_dom_sf"/>
</dbReference>
<organism evidence="6 7">
    <name type="scientific">Escallonia rubra</name>
    <dbReference type="NCBI Taxonomy" id="112253"/>
    <lineage>
        <taxon>Eukaryota</taxon>
        <taxon>Viridiplantae</taxon>
        <taxon>Streptophyta</taxon>
        <taxon>Embryophyta</taxon>
        <taxon>Tracheophyta</taxon>
        <taxon>Spermatophyta</taxon>
        <taxon>Magnoliopsida</taxon>
        <taxon>eudicotyledons</taxon>
        <taxon>Gunneridae</taxon>
        <taxon>Pentapetalae</taxon>
        <taxon>asterids</taxon>
        <taxon>campanulids</taxon>
        <taxon>Escalloniales</taxon>
        <taxon>Escalloniaceae</taxon>
        <taxon>Escallonia</taxon>
    </lineage>
</organism>
<dbReference type="PANTHER" id="PTHR10126">
    <property type="entry name" value="TATA-BOX BINDING PROTEIN"/>
    <property type="match status" value="1"/>
</dbReference>
<dbReference type="EMBL" id="JAVXUO010002199">
    <property type="protein sequence ID" value="KAK2975397.1"/>
    <property type="molecule type" value="Genomic_DNA"/>
</dbReference>
<protein>
    <recommendedName>
        <fullName evidence="5">Reverse transcriptase Ty1/copia-type domain-containing protein</fullName>
    </recommendedName>
</protein>
<feature type="compositionally biased region" description="Polar residues" evidence="4">
    <location>
        <begin position="118"/>
        <end position="142"/>
    </location>
</feature>
<name>A0AA88QSU4_9ASTE</name>
<evidence type="ECO:0000256" key="3">
    <source>
        <dbReference type="ARBA" id="ARBA00023163"/>
    </source>
</evidence>
<dbReference type="PRINTS" id="PR00686">
    <property type="entry name" value="TIFACTORIID"/>
</dbReference>
<evidence type="ECO:0000256" key="1">
    <source>
        <dbReference type="ARBA" id="ARBA00005560"/>
    </source>
</evidence>
<dbReference type="InterPro" id="IPR000814">
    <property type="entry name" value="TBP"/>
</dbReference>
<dbReference type="AlphaFoldDB" id="A0AA88QSU4"/>
<comment type="similarity">
    <text evidence="1">Belongs to the TBP family.</text>
</comment>
<sequence>MLLLSSLKWLRSSTVDPVVFVSIFLRMNDMASQLKRLDMEISKSFLMHFIMTSLPAQFCPFKINYNMHKKKWKMSELISMCVQEEERLKSEQPDGVHIAITSPSKGKGKKFGKGRVQGNKSASITKTDKASSSGTNDDNLLTSSDMHMLHETKNFMYKNFDMKDLGEASYVIGIEIHQDRSHGILGLSQRAYVDKESAGARQNGTYSLCLSSRESHRFSAVIVRIREPRSTALIFASGKLVCTGAKTTENSIVAARKFARVVQKLGYPAKFKDSKIQNIVGSCDVNFTVTLESFAVSHWHLRKGR</sequence>
<dbReference type="Pfam" id="PF14223">
    <property type="entry name" value="Retrotran_gag_2"/>
    <property type="match status" value="1"/>
</dbReference>
<keyword evidence="3" id="KW-0804">Transcription</keyword>
<evidence type="ECO:0000313" key="7">
    <source>
        <dbReference type="Proteomes" id="UP001187471"/>
    </source>
</evidence>
<keyword evidence="2" id="KW-0238">DNA-binding</keyword>
<dbReference type="GO" id="GO:0006352">
    <property type="term" value="P:DNA-templated transcription initiation"/>
    <property type="evidence" value="ECO:0007669"/>
    <property type="project" value="InterPro"/>
</dbReference>
<accession>A0AA88QSU4</accession>
<dbReference type="Proteomes" id="UP001187471">
    <property type="component" value="Unassembled WGS sequence"/>
</dbReference>
<evidence type="ECO:0000313" key="6">
    <source>
        <dbReference type="EMBL" id="KAK2975397.1"/>
    </source>
</evidence>
<dbReference type="GO" id="GO:0003677">
    <property type="term" value="F:DNA binding"/>
    <property type="evidence" value="ECO:0007669"/>
    <property type="project" value="UniProtKB-KW"/>
</dbReference>
<dbReference type="Pfam" id="PF00352">
    <property type="entry name" value="TBP"/>
    <property type="match status" value="1"/>
</dbReference>
<reference evidence="6" key="1">
    <citation type="submission" date="2022-12" db="EMBL/GenBank/DDBJ databases">
        <title>Draft genome assemblies for two species of Escallonia (Escalloniales).</title>
        <authorList>
            <person name="Chanderbali A."/>
            <person name="Dervinis C."/>
            <person name="Anghel I."/>
            <person name="Soltis D."/>
            <person name="Soltis P."/>
            <person name="Zapata F."/>
        </authorList>
    </citation>
    <scope>NUCLEOTIDE SEQUENCE</scope>
    <source>
        <strain evidence="6">UCBG92.1500</strain>
        <tissue evidence="6">Leaf</tissue>
    </source>
</reference>
<dbReference type="Pfam" id="PF07727">
    <property type="entry name" value="RVT_2"/>
    <property type="match status" value="1"/>
</dbReference>
<evidence type="ECO:0000259" key="5">
    <source>
        <dbReference type="Pfam" id="PF07727"/>
    </source>
</evidence>
<dbReference type="Gene3D" id="3.30.310.10">
    <property type="entry name" value="TATA-Binding Protein"/>
    <property type="match status" value="1"/>
</dbReference>
<gene>
    <name evidence="6" type="ORF">RJ640_029270</name>
</gene>
<feature type="domain" description="Reverse transcriptase Ty1/copia-type" evidence="5">
    <location>
        <begin position="137"/>
        <end position="195"/>
    </location>
</feature>
<evidence type="ECO:0000256" key="4">
    <source>
        <dbReference type="SAM" id="MobiDB-lite"/>
    </source>
</evidence>
<feature type="region of interest" description="Disordered" evidence="4">
    <location>
        <begin position="99"/>
        <end position="142"/>
    </location>
</feature>